<keyword evidence="2" id="KW-1185">Reference proteome</keyword>
<evidence type="ECO:0000313" key="1">
    <source>
        <dbReference type="EnsemblMetazoa" id="PPA22333.1"/>
    </source>
</evidence>
<dbReference type="EnsemblMetazoa" id="PPA22333.1">
    <property type="protein sequence ID" value="PPA22333.1"/>
    <property type="gene ID" value="WBGene00111887"/>
</dbReference>
<organism evidence="1 2">
    <name type="scientific">Pristionchus pacificus</name>
    <name type="common">Parasitic nematode worm</name>
    <dbReference type="NCBI Taxonomy" id="54126"/>
    <lineage>
        <taxon>Eukaryota</taxon>
        <taxon>Metazoa</taxon>
        <taxon>Ecdysozoa</taxon>
        <taxon>Nematoda</taxon>
        <taxon>Chromadorea</taxon>
        <taxon>Rhabditida</taxon>
        <taxon>Rhabditina</taxon>
        <taxon>Diplogasteromorpha</taxon>
        <taxon>Diplogasteroidea</taxon>
        <taxon>Neodiplogasteridae</taxon>
        <taxon>Pristionchus</taxon>
    </lineage>
</organism>
<name>A0A2A6CWR6_PRIPA</name>
<protein>
    <submittedName>
        <fullName evidence="1">Uncharacterized protein</fullName>
    </submittedName>
</protein>
<accession>A0A2A6CWR6</accession>
<sequence>MSVVMLPSLTRTLLLLLNALFVSWAAEDKIDLNKCGLTMTCFVRKSCIDGATADKLSLYPDENKAPLTKGDCDVVIQMRYYMRNRYRVIMQVNASDSTQTIADSDISLKQDAVQFACTKQAGPTVNAAFFTMSDSYYKWEEKYVICAFTMTAKDAYQLMIIPFLDNTAKPTLEFIGTQAIEYDKKKDHFWTSKALYNCNPELITSSVNPDEVLLRDEIDQYSSPPIVCEKSKFLIITRENEPPSTLTLNAELTCFDGEYQYKNASVITKIPEKVKFNVVCAEKFCSRCAPLELITPAEYSVPTNETTNDECLALKCPKDQWMIDGDRVVMGKIITCEKDKVDQTNRNSAWYMNIEDSNERVKVTKAACFDQSVCWTAARLEEKCDEVDPTIMECTSFNRTTDDTKIYCADGFTLMHSFGGVIATETTQLTCNFQTGNFNDGNSTEIKRGTTVYCGRQKERVVEQQAAEAGFDPMIGAVVGGLILLIIIAVIVVVVIRRRKKGSEPKGAEKVGETSAQPTQSTPEPPPAPPAKEFVHYDFLHRQEIFYSTFCSIDAVNLTLFWRFFKMFEQRNFDCMAIAMHERIRNRMIRFALPILTELGWKIRPGELPVDTWMRLFVVRVLLWAEEPSVCKELCEQANLPIDKLESPLRAAVFQYAVRHMNRTEKLYKKYWMSHVIGDPVDAAADKFGTIRQHLLYGFATNDDKATLERHEKTKKEDDERPLLTADTVLTVVSPDDICKTFTPHDGYWGYLGATEYYTSDSIVGTPESRRSKRDKRSNDKMFEFAAIRERQLNEKCKDMTPEQKEAVKKSWMKWSIASICMMAELCTTQKQEDLLADPILVFKYYCAKLPTQPKIIYDTQMLRELTRNWTGHITGKKEDVFRSLEYHFKHLLLQLTRTLLLLLNALFVSWAAEDKIDLNKCGITMTCYVRKSCIDGATADKLSLYPDENKSPLTKGDCDVVIQMRHYMLNRYRVIMQVNASDSTQTIADSDISLKQDAVQFACTKQAGPTVNAAFFTMSDSYYKWEEKYVICAFTMTAKDAYQLIVAPFLINKFMPQLEFTLGSPQTINYEKVKDDFWRSKASYDCNPESITSSILLDDVLFKDEIDKYASSPISCENSKFLIVTRKTEKPLILGLKEQLICTNKAEWQYKNRGVERNIAENETINVVCAEKYCSRCAPLELLTPAEYSEPINETTNDKCLVVKCPKDQWMIDGDRVVMGKIITCEKDKVDQTNRISAWYMNIEDSSEQMKVTKAACFDQSVCWTAARLEEKCDKVDPTIMECTSFNRTTDNTKIYCADGFTLMHSYGGVIPTETTQLTCNFQTGNFNDGNSTEIKRGTTVYCGRQKERVVEQQAAEAGFDPMIGAVVGGLILLIIIAVIVVVVIRRRRVAAEKQTNNGEASGQARGPWLARDRAWAPIPDSKKEQDAKLAPEELEPIQLQGGHWIIGDFLGIQHLLSALATNDKTGQT</sequence>
<evidence type="ECO:0000313" key="2">
    <source>
        <dbReference type="Proteomes" id="UP000005239"/>
    </source>
</evidence>
<reference evidence="2" key="1">
    <citation type="journal article" date="2008" name="Nat. Genet.">
        <title>The Pristionchus pacificus genome provides a unique perspective on nematode lifestyle and parasitism.</title>
        <authorList>
            <person name="Dieterich C."/>
            <person name="Clifton S.W."/>
            <person name="Schuster L.N."/>
            <person name="Chinwalla A."/>
            <person name="Delehaunty K."/>
            <person name="Dinkelacker I."/>
            <person name="Fulton L."/>
            <person name="Fulton R."/>
            <person name="Godfrey J."/>
            <person name="Minx P."/>
            <person name="Mitreva M."/>
            <person name="Roeseler W."/>
            <person name="Tian H."/>
            <person name="Witte H."/>
            <person name="Yang S.P."/>
            <person name="Wilson R.K."/>
            <person name="Sommer R.J."/>
        </authorList>
    </citation>
    <scope>NUCLEOTIDE SEQUENCE [LARGE SCALE GENOMIC DNA]</scope>
    <source>
        <strain evidence="2">PS312</strain>
    </source>
</reference>
<proteinExistence type="predicted"/>
<dbReference type="Proteomes" id="UP000005239">
    <property type="component" value="Unassembled WGS sequence"/>
</dbReference>
<gene>
    <name evidence="1" type="primary">WBGene00111887</name>
</gene>
<accession>A0A8R1UDU5</accession>
<reference evidence="1" key="2">
    <citation type="submission" date="2022-06" db="UniProtKB">
        <authorList>
            <consortium name="EnsemblMetazoa"/>
        </authorList>
    </citation>
    <scope>IDENTIFICATION</scope>
    <source>
        <strain evidence="1">PS312</strain>
    </source>
</reference>